<accession>A0AAN6E2R4</accession>
<protein>
    <recommendedName>
        <fullName evidence="4">Arrestin-like N-terminal domain-containing protein</fullName>
    </recommendedName>
</protein>
<dbReference type="InterPro" id="IPR014752">
    <property type="entry name" value="Arrestin-like_C"/>
</dbReference>
<sequence>MSLKIQLDRPAKTPYPRGAWISGRVEVSDHSAHYPVAIHFSGRSKVHISEREREHNVGEPGSHTDYRWFDSKALMFRHSFNLQQSPDGSYPFQIQIPEWTDQVPESLLKEHDADVFPEEAPWQPTFGPNRCPIPDTFYHTESPDIQIDLETSISYKLQAEIRKDDGKFHFRSKKEEDVEILVKNVRPYQNGLNPAGFDNRTYEASVQTLRLLPEHADGHLSLREKTHSLFHKSGLPIASFRLAFSVPDTLYLGRSPADVLPLSLNLSRIPAIVDPEHLSKSTYRDDQIPTPRVYLKRFARDVHDTTATYTIDVYDEKMKHVPGKERLELPANGSWCDLGRELGITMAQILQHKHIGDLDLVPNFSCQNIVRMYMVDWRVDLDICGEELEWHVKSDEGTGMPIRIVAGDGTFMPQQSQQWMGQQPMHQPQQLQQQ</sequence>
<evidence type="ECO:0000256" key="1">
    <source>
        <dbReference type="SAM" id="MobiDB-lite"/>
    </source>
</evidence>
<feature type="region of interest" description="Disordered" evidence="1">
    <location>
        <begin position="415"/>
        <end position="434"/>
    </location>
</feature>
<dbReference type="Proteomes" id="UP001203852">
    <property type="component" value="Unassembled WGS sequence"/>
</dbReference>
<dbReference type="EMBL" id="MU404351">
    <property type="protein sequence ID" value="KAI1616009.1"/>
    <property type="molecule type" value="Genomic_DNA"/>
</dbReference>
<organism evidence="2 3">
    <name type="scientific">Exophiala viscosa</name>
    <dbReference type="NCBI Taxonomy" id="2486360"/>
    <lineage>
        <taxon>Eukaryota</taxon>
        <taxon>Fungi</taxon>
        <taxon>Dikarya</taxon>
        <taxon>Ascomycota</taxon>
        <taxon>Pezizomycotina</taxon>
        <taxon>Eurotiomycetes</taxon>
        <taxon>Chaetothyriomycetidae</taxon>
        <taxon>Chaetothyriales</taxon>
        <taxon>Herpotrichiellaceae</taxon>
        <taxon>Exophiala</taxon>
    </lineage>
</organism>
<proteinExistence type="predicted"/>
<gene>
    <name evidence="2" type="ORF">EDD36DRAFT_483819</name>
</gene>
<evidence type="ECO:0000313" key="2">
    <source>
        <dbReference type="EMBL" id="KAI1616009.1"/>
    </source>
</evidence>
<keyword evidence="3" id="KW-1185">Reference proteome</keyword>
<evidence type="ECO:0000313" key="3">
    <source>
        <dbReference type="Proteomes" id="UP001203852"/>
    </source>
</evidence>
<dbReference type="AlphaFoldDB" id="A0AAN6E2R4"/>
<evidence type="ECO:0008006" key="4">
    <source>
        <dbReference type="Google" id="ProtNLM"/>
    </source>
</evidence>
<name>A0AAN6E2R4_9EURO</name>
<dbReference type="Gene3D" id="2.60.40.640">
    <property type="match status" value="1"/>
</dbReference>
<comment type="caution">
    <text evidence="2">The sequence shown here is derived from an EMBL/GenBank/DDBJ whole genome shotgun (WGS) entry which is preliminary data.</text>
</comment>
<reference evidence="2" key="1">
    <citation type="journal article" date="2022" name="bioRxiv">
        <title>Deciphering the potential niche of two novel black yeast fungi from a biological soil crust based on their genomes, phenotypes, and melanin regulation.</title>
        <authorList>
            <consortium name="DOE Joint Genome Institute"/>
            <person name="Carr E.C."/>
            <person name="Barton Q."/>
            <person name="Grambo S."/>
            <person name="Sullivan M."/>
            <person name="Renfro C.M."/>
            <person name="Kuo A."/>
            <person name="Pangilinan J."/>
            <person name="Lipzen A."/>
            <person name="Keymanesh K."/>
            <person name="Savage E."/>
            <person name="Barry K."/>
            <person name="Grigoriev I.V."/>
            <person name="Riekhof W.R."/>
            <person name="Harris S.S."/>
        </authorList>
    </citation>
    <scope>NUCLEOTIDE SEQUENCE</scope>
    <source>
        <strain evidence="2">JF 03-4F</strain>
    </source>
</reference>